<evidence type="ECO:0000313" key="1">
    <source>
        <dbReference type="EMBL" id="MCF3947325.1"/>
    </source>
</evidence>
<protein>
    <submittedName>
        <fullName evidence="1">DUF2840 domain-containing protein</fullName>
    </submittedName>
</protein>
<evidence type="ECO:0000313" key="2">
    <source>
        <dbReference type="Proteomes" id="UP001521209"/>
    </source>
</evidence>
<name>A0ABS9DX72_9PROT</name>
<keyword evidence="2" id="KW-1185">Reference proteome</keyword>
<dbReference type="EMBL" id="JAKGBZ010000021">
    <property type="protein sequence ID" value="MCF3947325.1"/>
    <property type="molecule type" value="Genomic_DNA"/>
</dbReference>
<dbReference type="InterPro" id="IPR021263">
    <property type="entry name" value="DUF2840"/>
</dbReference>
<accession>A0ABS9DX72</accession>
<dbReference type="RefSeq" id="WP_235704549.1">
    <property type="nucleotide sequence ID" value="NZ_JAKGBZ010000021.1"/>
</dbReference>
<proteinExistence type="predicted"/>
<dbReference type="Proteomes" id="UP001521209">
    <property type="component" value="Unassembled WGS sequence"/>
</dbReference>
<gene>
    <name evidence="1" type="ORF">L2A60_11625</name>
</gene>
<dbReference type="Pfam" id="PF11000">
    <property type="entry name" value="DUF2840"/>
    <property type="match status" value="1"/>
</dbReference>
<reference evidence="1 2" key="1">
    <citation type="submission" date="2022-01" db="EMBL/GenBank/DDBJ databases">
        <authorList>
            <person name="Won M."/>
            <person name="Kim S.-J."/>
            <person name="Kwon S.-W."/>
        </authorList>
    </citation>
    <scope>NUCLEOTIDE SEQUENCE [LARGE SCALE GENOMIC DNA]</scope>
    <source>
        <strain evidence="1 2">KCTC 23505</strain>
    </source>
</reference>
<comment type="caution">
    <text evidence="1">The sequence shown here is derived from an EMBL/GenBank/DDBJ whole genome shotgun (WGS) entry which is preliminary data.</text>
</comment>
<sequence length="168" mass="19014">MNIGSANPQSPQMDADRLTRVELTWIENQVEFWIRFGHEAEETILDRRRRVLGFAPGSVFAFVRWAANEHGTILSRIDILRAVTPGQPFTTVPFVAPGGELLLHITGWPRVERVLQAIDAVEAIGIDAADAAPDHWQHIHNRLAAGEAPRLYSRSRHVAWLMRRRILS</sequence>
<organism evidence="1 2">
    <name type="scientific">Acidiphilium iwatense</name>
    <dbReference type="NCBI Taxonomy" id="768198"/>
    <lineage>
        <taxon>Bacteria</taxon>
        <taxon>Pseudomonadati</taxon>
        <taxon>Pseudomonadota</taxon>
        <taxon>Alphaproteobacteria</taxon>
        <taxon>Acetobacterales</taxon>
        <taxon>Acidocellaceae</taxon>
        <taxon>Acidiphilium</taxon>
    </lineage>
</organism>